<dbReference type="STRING" id="931890.G8JM57"/>
<proteinExistence type="predicted"/>
<dbReference type="Gene3D" id="1.10.150.60">
    <property type="entry name" value="ARID DNA-binding domain"/>
    <property type="match status" value="1"/>
</dbReference>
<dbReference type="AlphaFoldDB" id="G8JM57"/>
<keyword evidence="3" id="KW-0539">Nucleus</keyword>
<feature type="compositionally biased region" description="Low complexity" evidence="5">
    <location>
        <begin position="317"/>
        <end position="335"/>
    </location>
</feature>
<evidence type="ECO:0000256" key="4">
    <source>
        <dbReference type="SAM" id="Coils"/>
    </source>
</evidence>
<dbReference type="GeneID" id="11470366"/>
<feature type="region of interest" description="Disordered" evidence="5">
    <location>
        <begin position="488"/>
        <end position="543"/>
    </location>
</feature>
<dbReference type="HOGENOM" id="CLU_002419_0_0_1"/>
<dbReference type="InParanoid" id="G8JM57"/>
<feature type="compositionally biased region" description="Basic and acidic residues" evidence="5">
    <location>
        <begin position="586"/>
        <end position="599"/>
    </location>
</feature>
<feature type="domain" description="ARID" evidence="6">
    <location>
        <begin position="364"/>
        <end position="454"/>
    </location>
</feature>
<evidence type="ECO:0000313" key="8">
    <source>
        <dbReference type="Proteomes" id="UP000006790"/>
    </source>
</evidence>
<dbReference type="GO" id="GO:0000976">
    <property type="term" value="F:transcription cis-regulatory region binding"/>
    <property type="evidence" value="ECO:0007669"/>
    <property type="project" value="TreeGrafter"/>
</dbReference>
<dbReference type="OrthoDB" id="1938591at2759"/>
<feature type="region of interest" description="Disordered" evidence="5">
    <location>
        <begin position="1"/>
        <end position="29"/>
    </location>
</feature>
<dbReference type="eggNOG" id="KOG2744">
    <property type="taxonomic scope" value="Eukaryota"/>
</dbReference>
<dbReference type="InterPro" id="IPR051232">
    <property type="entry name" value="ARID/SWI1_ChromRemod"/>
</dbReference>
<evidence type="ECO:0000256" key="5">
    <source>
        <dbReference type="SAM" id="MobiDB-lite"/>
    </source>
</evidence>
<dbReference type="EMBL" id="CP002497">
    <property type="protein sequence ID" value="AET37628.1"/>
    <property type="molecule type" value="Genomic_DNA"/>
</dbReference>
<gene>
    <name evidence="7" type="ordered locus">Ecym_1398</name>
</gene>
<feature type="coiled-coil region" evidence="4">
    <location>
        <begin position="211"/>
        <end position="242"/>
    </location>
</feature>
<evidence type="ECO:0000313" key="7">
    <source>
        <dbReference type="EMBL" id="AET37628.1"/>
    </source>
</evidence>
<dbReference type="GO" id="GO:0006357">
    <property type="term" value="P:regulation of transcription by RNA polymerase II"/>
    <property type="evidence" value="ECO:0007669"/>
    <property type="project" value="TreeGrafter"/>
</dbReference>
<keyword evidence="4" id="KW-0175">Coiled coil</keyword>
<feature type="compositionally biased region" description="Basic residues" evidence="5">
    <location>
        <begin position="571"/>
        <end position="585"/>
    </location>
</feature>
<dbReference type="OMA" id="NPIVCGR"/>
<feature type="region of interest" description="Disordered" evidence="5">
    <location>
        <begin position="568"/>
        <end position="599"/>
    </location>
</feature>
<feature type="compositionally biased region" description="Polar residues" evidence="5">
    <location>
        <begin position="13"/>
        <end position="25"/>
    </location>
</feature>
<keyword evidence="2" id="KW-0804">Transcription</keyword>
<dbReference type="Pfam" id="PF01388">
    <property type="entry name" value="ARID"/>
    <property type="match status" value="1"/>
</dbReference>
<dbReference type="PANTHER" id="PTHR13964">
    <property type="entry name" value="RBP-RELATED"/>
    <property type="match status" value="1"/>
</dbReference>
<keyword evidence="8" id="KW-1185">Reference proteome</keyword>
<dbReference type="RefSeq" id="XP_003644445.1">
    <property type="nucleotide sequence ID" value="XM_003644397.1"/>
</dbReference>
<dbReference type="PANTHER" id="PTHR13964:SF27">
    <property type="entry name" value="HAT-TRICK, ISOFORM D"/>
    <property type="match status" value="1"/>
</dbReference>
<organism evidence="7 8">
    <name type="scientific">Eremothecium cymbalariae (strain CBS 270.75 / DBVPG 7215 / KCTC 17166 / NRRL Y-17582)</name>
    <name type="common">Yeast</name>
    <dbReference type="NCBI Taxonomy" id="931890"/>
    <lineage>
        <taxon>Eukaryota</taxon>
        <taxon>Fungi</taxon>
        <taxon>Dikarya</taxon>
        <taxon>Ascomycota</taxon>
        <taxon>Saccharomycotina</taxon>
        <taxon>Saccharomycetes</taxon>
        <taxon>Saccharomycetales</taxon>
        <taxon>Saccharomycetaceae</taxon>
        <taxon>Eremothecium</taxon>
    </lineage>
</organism>
<evidence type="ECO:0000256" key="2">
    <source>
        <dbReference type="ARBA" id="ARBA00023163"/>
    </source>
</evidence>
<keyword evidence="1" id="KW-0805">Transcription regulation</keyword>
<dbReference type="InterPro" id="IPR001606">
    <property type="entry name" value="ARID_dom"/>
</dbReference>
<feature type="compositionally biased region" description="Low complexity" evidence="5">
    <location>
        <begin position="490"/>
        <end position="543"/>
    </location>
</feature>
<dbReference type="KEGG" id="erc:Ecym_1398"/>
<evidence type="ECO:0000256" key="1">
    <source>
        <dbReference type="ARBA" id="ARBA00023015"/>
    </source>
</evidence>
<sequence>MEEQFVFADDNQQHQQQSDVPQRSLSSKEEYLNFFDPTPVQEDVSSQGAQNLTPQAILARSSLSNVNSPIFNSGIGNHGNSNMNEGTPDNISSLNAKRSDSNNTESTSYHNGVPSLSMSPSIFTPAVPSNISTGNGTVQRPPNSTPGAAPSPQQILSQQATPQALLGDISEDSNPVSQAPSSSKGNHVFADRAAMFAALQQRQQQRQQTSQQQLLLQRQQVQNQLQSQVQQEQSQMPQQQQQLLLQQQLPHNQRQKQQPQRLQLLKQQKQLFQEDQGTHSFVDPQQPILQQLQQQRSMLPRQQFPVQQPQQDVRQTIPSTQTMPPTQPSTQPSTPGASQATNQRQMLQNFEPEVQKRVSQELNGKQYELFVKYFMEHCKRCSIPFNPSPEICGIRVNLFILYMLVQRMGGAENVTRIQQWGNLAQKLQIYAPNSDEELSSYYYNTLMSYEKYLMTPDGMKETQTKRMILQQCLQETLRAVQQEQFEKKQVQPQVPTPVQSQLHPPQPRQQPLSINQPQTHPQPQSQTQPQPQSQSQPQPQLSQAPIVQHMIPQHHLHQAKMQSLREAQKLKQMKPRKPRVKKKTKKELEEERRRQEEAQRLRDLQLEKQRQEQKLLLEEQLREQQELLRERRKEQIRKLPKVYKRSMIRNYVPIKRPIEGQNGYDIKGLAQLGEKIDAVKPIFLFAPELGTINLHAITMALQSENNCEINTALNTLLVTSADNILRVPLKETPELLDTLCILACDKLHRLYKNDYHRKVTHDGIQKAYNVQELLSKPSSSCNHTYQAMDQILTAYKKQEDFPAEDAVIEVDSLTGIDISQYPITPMELPLDIGPDEEDIPVTKVDPPKFRRWSYIFDSLKSDGLKKDDELSVISYMAALRMVRNEVDTLFTDCHKRGAEDTHILFIDQLSTISMILRNLSFDDTNATAMANNVHVNRYIFELLWMLFTQMKKFIFHRKVLNLKKDSIIILSNLSHLLKLDNVVDGCMLLFLILSFGEPKEESQTNLRLTYPEYSMKIEKYRCYGVDVISKIMSLGYPNRSYIKSILLTNFDEETPESKVCLQVLRRYNGSHKFKLFNDVFSFISSTVPFRQLNQMPNLIEESVAIIFQAITASLALVKFINPSEETPFVENNLPYWWLTSEEYLGSSIRRLGEALSNMSAQNSNLKNLKPLFNLISPKCLELVRLLIEKSMQIASISPDREMNITVAKGIMGISNLFPSEPAAITVMMNPATDSDMAREMEQLYRLNKGILAKLQVSNLSGF</sequence>
<feature type="region of interest" description="Disordered" evidence="5">
    <location>
        <begin position="293"/>
        <end position="312"/>
    </location>
</feature>
<accession>G8JM57</accession>
<reference evidence="8" key="1">
    <citation type="journal article" date="2012" name="G3 (Bethesda)">
        <title>Pichia sorbitophila, an interspecies yeast hybrid reveals early steps of genome resolution following polyploidization.</title>
        <authorList>
            <person name="Leh Louis V."/>
            <person name="Despons L."/>
            <person name="Friedrich A."/>
            <person name="Martin T."/>
            <person name="Durrens P."/>
            <person name="Casaregola S."/>
            <person name="Neuveglise C."/>
            <person name="Fairhead C."/>
            <person name="Marck C."/>
            <person name="Cruz J.A."/>
            <person name="Straub M.L."/>
            <person name="Kugler V."/>
            <person name="Sacerdot C."/>
            <person name="Uzunov Z."/>
            <person name="Thierry A."/>
            <person name="Weiss S."/>
            <person name="Bleykasten C."/>
            <person name="De Montigny J."/>
            <person name="Jacques N."/>
            <person name="Jung P."/>
            <person name="Lemaire M."/>
            <person name="Mallet S."/>
            <person name="Morel G."/>
            <person name="Richard G.F."/>
            <person name="Sarkar A."/>
            <person name="Savel G."/>
            <person name="Schacherer J."/>
            <person name="Seret M.L."/>
            <person name="Talla E."/>
            <person name="Samson G."/>
            <person name="Jubin C."/>
            <person name="Poulain J."/>
            <person name="Vacherie B."/>
            <person name="Barbe V."/>
            <person name="Pelletier E."/>
            <person name="Sherman D.J."/>
            <person name="Westhof E."/>
            <person name="Weissenbach J."/>
            <person name="Baret P.V."/>
            <person name="Wincker P."/>
            <person name="Gaillardin C."/>
            <person name="Dujon B."/>
            <person name="Souciet J.L."/>
        </authorList>
    </citation>
    <scope>NUCLEOTIDE SEQUENCE [LARGE SCALE GENOMIC DNA]</scope>
    <source>
        <strain evidence="8">CBS 270.75 / DBVPG 7215 / KCTC 17166 / NRRL Y-17582</strain>
    </source>
</reference>
<dbReference type="SMART" id="SM00501">
    <property type="entry name" value="BRIGHT"/>
    <property type="match status" value="1"/>
</dbReference>
<dbReference type="Proteomes" id="UP000006790">
    <property type="component" value="Chromosome 1"/>
</dbReference>
<evidence type="ECO:0000259" key="6">
    <source>
        <dbReference type="PROSITE" id="PS51011"/>
    </source>
</evidence>
<feature type="region of interest" description="Disordered" evidence="5">
    <location>
        <begin position="317"/>
        <end position="342"/>
    </location>
</feature>
<dbReference type="GO" id="GO:0016514">
    <property type="term" value="C:SWI/SNF complex"/>
    <property type="evidence" value="ECO:0007669"/>
    <property type="project" value="TreeGrafter"/>
</dbReference>
<evidence type="ECO:0000256" key="3">
    <source>
        <dbReference type="ARBA" id="ARBA00023242"/>
    </source>
</evidence>
<dbReference type="PROSITE" id="PS51011">
    <property type="entry name" value="ARID"/>
    <property type="match status" value="1"/>
</dbReference>
<protein>
    <recommendedName>
        <fullName evidence="6">ARID domain-containing protein</fullName>
    </recommendedName>
</protein>
<dbReference type="SMART" id="SM01014">
    <property type="entry name" value="ARID"/>
    <property type="match status" value="1"/>
</dbReference>
<feature type="region of interest" description="Disordered" evidence="5">
    <location>
        <begin position="74"/>
        <end position="155"/>
    </location>
</feature>
<name>G8JM57_ERECY</name>
<dbReference type="InterPro" id="IPR036431">
    <property type="entry name" value="ARID_dom_sf"/>
</dbReference>
<dbReference type="SUPFAM" id="SSF46774">
    <property type="entry name" value="ARID-like"/>
    <property type="match status" value="1"/>
</dbReference>
<dbReference type="FunCoup" id="G8JM57">
    <property type="interactions" value="365"/>
</dbReference>